<dbReference type="Ensembl" id="ENSPSMT00000018149.1">
    <property type="protein sequence ID" value="ENSPSMP00000015640.1"/>
    <property type="gene ID" value="ENSPSMG00000011075.1"/>
</dbReference>
<evidence type="ECO:0000313" key="1">
    <source>
        <dbReference type="Ensembl" id="ENSPSMP00000015640.1"/>
    </source>
</evidence>
<evidence type="ECO:0000313" key="2">
    <source>
        <dbReference type="Proteomes" id="UP000694414"/>
    </source>
</evidence>
<accession>A0A8C8Z9T7</accession>
<name>A0A8C8Z9T7_PROSS</name>
<dbReference type="PANTHER" id="PTHR47666">
    <property type="entry name" value="PROTEIN VASCULAR ASSOCIATED DEATH 1, CHLOROPLASTIC"/>
    <property type="match status" value="1"/>
</dbReference>
<organism evidence="1 2">
    <name type="scientific">Prolemur simus</name>
    <name type="common">Greater bamboo lemur</name>
    <name type="synonym">Hapalemur simus</name>
    <dbReference type="NCBI Taxonomy" id="1328070"/>
    <lineage>
        <taxon>Eukaryota</taxon>
        <taxon>Metazoa</taxon>
        <taxon>Chordata</taxon>
        <taxon>Craniata</taxon>
        <taxon>Vertebrata</taxon>
        <taxon>Euteleostomi</taxon>
        <taxon>Mammalia</taxon>
        <taxon>Eutheria</taxon>
        <taxon>Euarchontoglires</taxon>
        <taxon>Primates</taxon>
        <taxon>Strepsirrhini</taxon>
        <taxon>Lemuriformes</taxon>
        <taxon>Lemuridae</taxon>
        <taxon>Prolemur</taxon>
    </lineage>
</organism>
<protein>
    <submittedName>
        <fullName evidence="1">TBC1 domain family member 9B</fullName>
    </submittedName>
</protein>
<dbReference type="AlphaFoldDB" id="A0A8C8Z9T7"/>
<dbReference type="GeneTree" id="ENSGT00940000158554"/>
<dbReference type="PANTHER" id="PTHR47666:SF5">
    <property type="entry name" value="TBC1 DOMAIN FAMILY MEMBER 9B"/>
    <property type="match status" value="1"/>
</dbReference>
<sequence>MWLSPEEVLVANALWVTERANPFFVLQRRRGHGKGGGLTGLLVGTLDVVLDSSARVAPYRILHQTQDSQVYWTVACGHHCRREQEPAAPGRRGPWEVQGGRAKDAEAVWDARGREAGQLLFLQLLEGPSAPAGLALPDSQPPVLLLLPAGEGR</sequence>
<reference evidence="1" key="1">
    <citation type="submission" date="2025-08" db="UniProtKB">
        <authorList>
            <consortium name="Ensembl"/>
        </authorList>
    </citation>
    <scope>IDENTIFICATION</scope>
</reference>
<keyword evidence="2" id="KW-1185">Reference proteome</keyword>
<gene>
    <name evidence="1" type="primary">TBC1D9B</name>
</gene>
<reference evidence="1" key="2">
    <citation type="submission" date="2025-09" db="UniProtKB">
        <authorList>
            <consortium name="Ensembl"/>
        </authorList>
    </citation>
    <scope>IDENTIFICATION</scope>
</reference>
<dbReference type="Proteomes" id="UP000694414">
    <property type="component" value="Unplaced"/>
</dbReference>
<proteinExistence type="predicted"/>